<dbReference type="InterPro" id="IPR036890">
    <property type="entry name" value="HATPase_C_sf"/>
</dbReference>
<dbReference type="InterPro" id="IPR050482">
    <property type="entry name" value="Sensor_HK_TwoCompSys"/>
</dbReference>
<keyword evidence="1" id="KW-0808">Transferase</keyword>
<dbReference type="InterPro" id="IPR011712">
    <property type="entry name" value="Sig_transdc_His_kin_sub3_dim/P"/>
</dbReference>
<evidence type="ECO:0000259" key="4">
    <source>
        <dbReference type="SMART" id="SM00387"/>
    </source>
</evidence>
<evidence type="ECO:0000256" key="3">
    <source>
        <dbReference type="ARBA" id="ARBA00023012"/>
    </source>
</evidence>
<dbReference type="Pfam" id="PF07730">
    <property type="entry name" value="HisKA_3"/>
    <property type="match status" value="1"/>
</dbReference>
<evidence type="ECO:0000256" key="1">
    <source>
        <dbReference type="ARBA" id="ARBA00022679"/>
    </source>
</evidence>
<dbReference type="GO" id="GO:0016020">
    <property type="term" value="C:membrane"/>
    <property type="evidence" value="ECO:0007669"/>
    <property type="project" value="InterPro"/>
</dbReference>
<dbReference type="PANTHER" id="PTHR24421">
    <property type="entry name" value="NITRATE/NITRITE SENSOR PROTEIN NARX-RELATED"/>
    <property type="match status" value="1"/>
</dbReference>
<keyword evidence="3" id="KW-0902">Two-component regulatory system</keyword>
<accession>A0A367PIN4</accession>
<evidence type="ECO:0000313" key="5">
    <source>
        <dbReference type="EMBL" id="RCJ06856.1"/>
    </source>
</evidence>
<name>A0A367PIN4_CUPNE</name>
<evidence type="ECO:0000256" key="2">
    <source>
        <dbReference type="ARBA" id="ARBA00022777"/>
    </source>
</evidence>
<dbReference type="PANTHER" id="PTHR24421:SF59">
    <property type="entry name" value="OXYGEN SENSOR HISTIDINE KINASE NREB"/>
    <property type="match status" value="1"/>
</dbReference>
<protein>
    <submittedName>
        <fullName evidence="5">Sensor histidine kinase</fullName>
    </submittedName>
</protein>
<dbReference type="Gene3D" id="3.30.565.10">
    <property type="entry name" value="Histidine kinase-like ATPase, C-terminal domain"/>
    <property type="match status" value="1"/>
</dbReference>
<reference evidence="5 6" key="1">
    <citation type="submission" date="2018-04" db="EMBL/GenBank/DDBJ databases">
        <title>Cupriavidus necator CR12 genome sequencing and assembly.</title>
        <authorList>
            <person name="Ben Fekih I."/>
            <person name="Mazhar H.S."/>
            <person name="Bello S.K."/>
            <person name="Rensing C."/>
        </authorList>
    </citation>
    <scope>NUCLEOTIDE SEQUENCE [LARGE SCALE GENOMIC DNA]</scope>
    <source>
        <strain evidence="5 6">CR12</strain>
    </source>
</reference>
<dbReference type="SUPFAM" id="SSF55874">
    <property type="entry name" value="ATPase domain of HSP90 chaperone/DNA topoisomerase II/histidine kinase"/>
    <property type="match status" value="1"/>
</dbReference>
<dbReference type="Pfam" id="PF02518">
    <property type="entry name" value="HATPase_c"/>
    <property type="match status" value="1"/>
</dbReference>
<proteinExistence type="predicted"/>
<organism evidence="5 6">
    <name type="scientific">Cupriavidus necator</name>
    <name type="common">Alcaligenes eutrophus</name>
    <name type="synonym">Ralstonia eutropha</name>
    <dbReference type="NCBI Taxonomy" id="106590"/>
    <lineage>
        <taxon>Bacteria</taxon>
        <taxon>Pseudomonadati</taxon>
        <taxon>Pseudomonadota</taxon>
        <taxon>Betaproteobacteria</taxon>
        <taxon>Burkholderiales</taxon>
        <taxon>Burkholderiaceae</taxon>
        <taxon>Cupriavidus</taxon>
    </lineage>
</organism>
<dbReference type="CDD" id="cd16917">
    <property type="entry name" value="HATPase_UhpB-NarQ-NarX-like"/>
    <property type="match status" value="1"/>
</dbReference>
<dbReference type="Gene3D" id="1.20.5.1930">
    <property type="match status" value="1"/>
</dbReference>
<dbReference type="InterPro" id="IPR003594">
    <property type="entry name" value="HATPase_dom"/>
</dbReference>
<dbReference type="Proteomes" id="UP000253501">
    <property type="component" value="Unassembled WGS sequence"/>
</dbReference>
<sequence>MPVRPNPVLSLENYDFADEDTEATLLTSQEELRRFSSHLAAAREEERRHIAREIHDELGQLLTALKMDVSLLEMRPSSDLFARKKLGEMRGLVERAIVTVRHVANHLRPAALNYGIVPALQWLTNTFSQRNSGAVCRLQVQGPDPSLDNEQATTIFRIAQESLTNVARHAGATEVKVTLSSTADAVALEISDNGCGFDMAGLPDCSFGLMGMKERACTLGAKLQVRSAQNAGTTISIVISRKQEFDPRRQAVQEVF</sequence>
<comment type="caution">
    <text evidence="5">The sequence shown here is derived from an EMBL/GenBank/DDBJ whole genome shotgun (WGS) entry which is preliminary data.</text>
</comment>
<dbReference type="GO" id="GO:0046983">
    <property type="term" value="F:protein dimerization activity"/>
    <property type="evidence" value="ECO:0007669"/>
    <property type="project" value="InterPro"/>
</dbReference>
<dbReference type="GO" id="GO:0000155">
    <property type="term" value="F:phosphorelay sensor kinase activity"/>
    <property type="evidence" value="ECO:0007669"/>
    <property type="project" value="InterPro"/>
</dbReference>
<dbReference type="SMART" id="SM00387">
    <property type="entry name" value="HATPase_c"/>
    <property type="match status" value="1"/>
</dbReference>
<feature type="domain" description="Histidine kinase/HSP90-like ATPase" evidence="4">
    <location>
        <begin position="150"/>
        <end position="243"/>
    </location>
</feature>
<gene>
    <name evidence="5" type="ORF">DDK22_19415</name>
</gene>
<dbReference type="EMBL" id="QDHA01000044">
    <property type="protein sequence ID" value="RCJ06856.1"/>
    <property type="molecule type" value="Genomic_DNA"/>
</dbReference>
<keyword evidence="2 5" id="KW-0418">Kinase</keyword>
<dbReference type="AlphaFoldDB" id="A0A367PIN4"/>
<evidence type="ECO:0000313" key="6">
    <source>
        <dbReference type="Proteomes" id="UP000253501"/>
    </source>
</evidence>